<sequence>MLKTLIKPMQLLTVAVIIACMIQIGSVYADHIVILCPSSTSPQAIINYSYPIAVRVISSDMATLKNLKINILSSSNNTIEELTSVDRKNPNGAFNVTTFWHVDPEKYQPGIHYIEFEKNLEYVYNGTRVPIQEMEYIGVDVENEDVNNTNNVWCPPGSASSE</sequence>
<evidence type="ECO:0000313" key="2">
    <source>
        <dbReference type="Proteomes" id="UP000789739"/>
    </source>
</evidence>
<dbReference type="AlphaFoldDB" id="A0A9N9BFH4"/>
<accession>A0A9N9BFH4</accession>
<evidence type="ECO:0000313" key="1">
    <source>
        <dbReference type="EMBL" id="CAG8566175.1"/>
    </source>
</evidence>
<keyword evidence="2" id="KW-1185">Reference proteome</keyword>
<dbReference type="EMBL" id="CAJVPI010000722">
    <property type="protein sequence ID" value="CAG8566175.1"/>
    <property type="molecule type" value="Genomic_DNA"/>
</dbReference>
<protein>
    <submittedName>
        <fullName evidence="1">5344_t:CDS:1</fullName>
    </submittedName>
</protein>
<organism evidence="1 2">
    <name type="scientific">Paraglomus brasilianum</name>
    <dbReference type="NCBI Taxonomy" id="144538"/>
    <lineage>
        <taxon>Eukaryota</taxon>
        <taxon>Fungi</taxon>
        <taxon>Fungi incertae sedis</taxon>
        <taxon>Mucoromycota</taxon>
        <taxon>Glomeromycotina</taxon>
        <taxon>Glomeromycetes</taxon>
        <taxon>Paraglomerales</taxon>
        <taxon>Paraglomeraceae</taxon>
        <taxon>Paraglomus</taxon>
    </lineage>
</organism>
<reference evidence="1" key="1">
    <citation type="submission" date="2021-06" db="EMBL/GenBank/DDBJ databases">
        <authorList>
            <person name="Kallberg Y."/>
            <person name="Tangrot J."/>
            <person name="Rosling A."/>
        </authorList>
    </citation>
    <scope>NUCLEOTIDE SEQUENCE</scope>
    <source>
        <strain evidence="1">BR232B</strain>
    </source>
</reference>
<gene>
    <name evidence="1" type="ORF">PBRASI_LOCUS5855</name>
</gene>
<dbReference type="OrthoDB" id="10389277at2759"/>
<proteinExistence type="predicted"/>
<name>A0A9N9BFH4_9GLOM</name>
<comment type="caution">
    <text evidence="1">The sequence shown here is derived from an EMBL/GenBank/DDBJ whole genome shotgun (WGS) entry which is preliminary data.</text>
</comment>
<dbReference type="Proteomes" id="UP000789739">
    <property type="component" value="Unassembled WGS sequence"/>
</dbReference>
<dbReference type="PROSITE" id="PS51257">
    <property type="entry name" value="PROKAR_LIPOPROTEIN"/>
    <property type="match status" value="1"/>
</dbReference>